<feature type="compositionally biased region" description="Polar residues" evidence="1">
    <location>
        <begin position="260"/>
        <end position="273"/>
    </location>
</feature>
<feature type="compositionally biased region" description="Basic and acidic residues" evidence="1">
    <location>
        <begin position="148"/>
        <end position="163"/>
    </location>
</feature>
<gene>
    <name evidence="4" type="ORF">EHS25_010279</name>
</gene>
<reference evidence="4 5" key="1">
    <citation type="submission" date="2018-11" db="EMBL/GenBank/DDBJ databases">
        <title>Genome sequence of Saitozyma podzolica DSM 27192.</title>
        <authorList>
            <person name="Aliyu H."/>
            <person name="Gorte O."/>
            <person name="Ochsenreither K."/>
        </authorList>
    </citation>
    <scope>NUCLEOTIDE SEQUENCE [LARGE SCALE GENOMIC DNA]</scope>
    <source>
        <strain evidence="4 5">DSM 27192</strain>
    </source>
</reference>
<feature type="compositionally biased region" description="Polar residues" evidence="1">
    <location>
        <begin position="105"/>
        <end position="136"/>
    </location>
</feature>
<dbReference type="EMBL" id="RSCD01000009">
    <property type="protein sequence ID" value="RSH91103.1"/>
    <property type="molecule type" value="Genomic_DNA"/>
</dbReference>
<evidence type="ECO:0000313" key="5">
    <source>
        <dbReference type="Proteomes" id="UP000279259"/>
    </source>
</evidence>
<sequence length="625" mass="65116">MSRLVMLAATLALIVPSILARPHEYANDTPLEKRQATVAPTSPSTTSASASPSASPSSDPDDTGGGNMPINIFVPIVAIIGGLMLVAIFYVNRARFKPLRHRLTSHTTGFGQPGSASSGNLTSDGMVSASSLNVSTPRPRPGPPARGGRADRGRNVRRTESGRSVRTLPPYSKEAGDEEMVLVRQQSLASTWDGDMSDDDGEGEGEGEVEVTGGEMTERSLHATVDRAGSQRRAGDTASPPDEDGGAITTDDARQDEADSGTSRRASEGTSPRSAPVDGQPARTGSIGRRGWGEAPTYLEAMSSPDFHDERDGRDLEAGLPPPRTPTAAVGAGGAASFRERTATSFRDFLSRTGFAPQPDRSVSTRRPSSQASLLLQPQSSRLSGMSTTSGQFQGQGTGGTGTSPYPSPWASSHSLVISSPLPHSAVRASFDSARLPRGGITEQQMRFLSSTEALHTAGVSLADPPPGRRRARSEARSLLETSEVAPPSWEELDEQRRRHEAEQRRDLARPVGTTRSMSGNGNNDEGPAAGAEAENSERGQGSMNTGAGDGDATPRPSSVEETAAAATEARGEASPTSPTSTAPATGSSLSTLAPSLAVVPPSPISPEHNRNQAQIHAATSVGAV</sequence>
<keyword evidence="2" id="KW-0812">Transmembrane</keyword>
<keyword evidence="3" id="KW-0732">Signal</keyword>
<feature type="compositionally biased region" description="Basic and acidic residues" evidence="1">
    <location>
        <begin position="216"/>
        <end position="225"/>
    </location>
</feature>
<proteinExistence type="predicted"/>
<keyword evidence="5" id="KW-1185">Reference proteome</keyword>
<feature type="transmembrane region" description="Helical" evidence="2">
    <location>
        <begin position="72"/>
        <end position="92"/>
    </location>
</feature>
<dbReference type="AlphaFoldDB" id="A0A427YJ62"/>
<feature type="region of interest" description="Disordered" evidence="1">
    <location>
        <begin position="457"/>
        <end position="625"/>
    </location>
</feature>
<dbReference type="Proteomes" id="UP000279259">
    <property type="component" value="Unassembled WGS sequence"/>
</dbReference>
<feature type="compositionally biased region" description="Basic and acidic residues" evidence="1">
    <location>
        <begin position="495"/>
        <end position="509"/>
    </location>
</feature>
<feature type="chain" id="PRO_5019330304" evidence="3">
    <location>
        <begin position="21"/>
        <end position="625"/>
    </location>
</feature>
<feature type="compositionally biased region" description="Low complexity" evidence="1">
    <location>
        <begin position="561"/>
        <end position="594"/>
    </location>
</feature>
<feature type="signal peptide" evidence="3">
    <location>
        <begin position="1"/>
        <end position="20"/>
    </location>
</feature>
<evidence type="ECO:0000313" key="4">
    <source>
        <dbReference type="EMBL" id="RSH91103.1"/>
    </source>
</evidence>
<feature type="compositionally biased region" description="Low complexity" evidence="1">
    <location>
        <begin position="366"/>
        <end position="393"/>
    </location>
</feature>
<evidence type="ECO:0000256" key="3">
    <source>
        <dbReference type="SAM" id="SignalP"/>
    </source>
</evidence>
<comment type="caution">
    <text evidence="4">The sequence shown here is derived from an EMBL/GenBank/DDBJ whole genome shotgun (WGS) entry which is preliminary data.</text>
</comment>
<evidence type="ECO:0000256" key="1">
    <source>
        <dbReference type="SAM" id="MobiDB-lite"/>
    </source>
</evidence>
<name>A0A427YJ62_9TREE</name>
<feature type="compositionally biased region" description="Low complexity" evidence="1">
    <location>
        <begin position="36"/>
        <end position="58"/>
    </location>
</feature>
<dbReference type="OrthoDB" id="2804493at2759"/>
<feature type="region of interest" description="Disordered" evidence="1">
    <location>
        <begin position="105"/>
        <end position="416"/>
    </location>
</feature>
<evidence type="ECO:0000256" key="2">
    <source>
        <dbReference type="SAM" id="Phobius"/>
    </source>
</evidence>
<feature type="region of interest" description="Disordered" evidence="1">
    <location>
        <begin position="32"/>
        <end position="64"/>
    </location>
</feature>
<accession>A0A427YJ62</accession>
<keyword evidence="2" id="KW-0472">Membrane</keyword>
<keyword evidence="2" id="KW-1133">Transmembrane helix</keyword>
<protein>
    <submittedName>
        <fullName evidence="4">Uncharacterized protein</fullName>
    </submittedName>
</protein>
<organism evidence="4 5">
    <name type="scientific">Saitozyma podzolica</name>
    <dbReference type="NCBI Taxonomy" id="1890683"/>
    <lineage>
        <taxon>Eukaryota</taxon>
        <taxon>Fungi</taxon>
        <taxon>Dikarya</taxon>
        <taxon>Basidiomycota</taxon>
        <taxon>Agaricomycotina</taxon>
        <taxon>Tremellomycetes</taxon>
        <taxon>Tremellales</taxon>
        <taxon>Trimorphomycetaceae</taxon>
        <taxon>Saitozyma</taxon>
    </lineage>
</organism>
<feature type="compositionally biased region" description="Polar residues" evidence="1">
    <location>
        <begin position="514"/>
        <end position="524"/>
    </location>
</feature>
<feature type="compositionally biased region" description="Acidic residues" evidence="1">
    <location>
        <begin position="195"/>
        <end position="209"/>
    </location>
</feature>
<feature type="compositionally biased region" description="Basic and acidic residues" evidence="1">
    <location>
        <begin position="306"/>
        <end position="317"/>
    </location>
</feature>
<dbReference type="STRING" id="1890683.A0A427YJ62"/>